<evidence type="ECO:0000313" key="7">
    <source>
        <dbReference type="EMBL" id="RWS16312.1"/>
    </source>
</evidence>
<dbReference type="GO" id="GO:0005886">
    <property type="term" value="C:plasma membrane"/>
    <property type="evidence" value="ECO:0007669"/>
    <property type="project" value="TreeGrafter"/>
</dbReference>
<accession>A0A443RM27</accession>
<keyword evidence="4 6" id="KW-0472">Membrane</keyword>
<feature type="transmembrane region" description="Helical" evidence="6">
    <location>
        <begin position="378"/>
        <end position="398"/>
    </location>
</feature>
<reference evidence="7 8" key="1">
    <citation type="journal article" date="2018" name="Gigascience">
        <title>Genomes of trombidid mites reveal novel predicted allergens and laterally-transferred genes associated with secondary metabolism.</title>
        <authorList>
            <person name="Dong X."/>
            <person name="Chaisiri K."/>
            <person name="Xia D."/>
            <person name="Armstrong S.D."/>
            <person name="Fang Y."/>
            <person name="Donnelly M.J."/>
            <person name="Kadowaki T."/>
            <person name="McGarry J.W."/>
            <person name="Darby A.C."/>
            <person name="Makepeace B.L."/>
        </authorList>
    </citation>
    <scope>NUCLEOTIDE SEQUENCE [LARGE SCALE GENOMIC DNA]</scope>
    <source>
        <strain evidence="7">UoL-WK</strain>
    </source>
</reference>
<feature type="transmembrane region" description="Helical" evidence="6">
    <location>
        <begin position="151"/>
        <end position="173"/>
    </location>
</feature>
<feature type="region of interest" description="Disordered" evidence="5">
    <location>
        <begin position="193"/>
        <end position="239"/>
    </location>
</feature>
<dbReference type="PANTHER" id="PTHR11040">
    <property type="entry name" value="ZINC/IRON TRANSPORTER"/>
    <property type="match status" value="1"/>
</dbReference>
<dbReference type="AlphaFoldDB" id="A0A443RM27"/>
<dbReference type="PANTHER" id="PTHR11040:SF203">
    <property type="entry name" value="FI18611P1-RELATED"/>
    <property type="match status" value="1"/>
</dbReference>
<feature type="transmembrane region" description="Helical" evidence="6">
    <location>
        <begin position="476"/>
        <end position="496"/>
    </location>
</feature>
<feature type="transmembrane region" description="Helical" evidence="6">
    <location>
        <begin position="106"/>
        <end position="125"/>
    </location>
</feature>
<evidence type="ECO:0000313" key="8">
    <source>
        <dbReference type="Proteomes" id="UP000285301"/>
    </source>
</evidence>
<feature type="transmembrane region" description="Helical" evidence="6">
    <location>
        <begin position="12"/>
        <end position="32"/>
    </location>
</feature>
<dbReference type="EMBL" id="NCKU01000253">
    <property type="protein sequence ID" value="RWS16312.1"/>
    <property type="molecule type" value="Genomic_DNA"/>
</dbReference>
<gene>
    <name evidence="7" type="ORF">B4U79_13313</name>
</gene>
<dbReference type="OrthoDB" id="448280at2759"/>
<feature type="transmembrane region" description="Helical" evidence="6">
    <location>
        <begin position="410"/>
        <end position="430"/>
    </location>
</feature>
<keyword evidence="2 6" id="KW-0812">Transmembrane</keyword>
<dbReference type="STRING" id="1965070.A0A443RM27"/>
<evidence type="ECO:0000256" key="1">
    <source>
        <dbReference type="ARBA" id="ARBA00004141"/>
    </source>
</evidence>
<dbReference type="Pfam" id="PF02535">
    <property type="entry name" value="Zip"/>
    <property type="match status" value="2"/>
</dbReference>
<feature type="transmembrane region" description="Helical" evidence="6">
    <location>
        <begin position="442"/>
        <end position="464"/>
    </location>
</feature>
<evidence type="ECO:0000256" key="2">
    <source>
        <dbReference type="ARBA" id="ARBA00022692"/>
    </source>
</evidence>
<evidence type="ECO:0000256" key="5">
    <source>
        <dbReference type="SAM" id="MobiDB-lite"/>
    </source>
</evidence>
<sequence>MAIGLQSDSTHVWQLTFAVSIHKLVIAFTVGLELLNETKSFRKIFSHVFAFALMAPLGVCFAMIARLKVSPLIAGVLSAIATGSLLYITFLHILAKEKRKPVSGGVQFIAVLTGFVVMASLQYLTEKFWTKKKSSSSLDITAGSKSPASAIVLQLLMFFGGGVLLATCFVHLIPEVRENFEVYFQNLKKTEGDNHSDHDHYHDHNDTHTHNDSDHEHEHEAEDSPAYGTNPNQNHAHSHSHSVPYVELAICGGFFMIYFLEELIHTIIGHDHHGEQHTQSQTTSLEVGNEFSCEEYVEKKSKLPLDEEVEKPSLSETKEAIDSLKKANGYDNYTIDLRSDACQPVFYTNSSKYSSTQIITAQSIESVSTVSSTAKLPVLVRFMQGLVTIGAFSAHSIFDGVAIGLQTSTSQIWTMLFAIAVHKLVVAFVVGMELFSQTSSVVITSIHMLLFSLTSPIGIVLVIFTESTISESKSPVLIILSAVATGTILYIIFFEILRRDKCKSVPGLVQFFAMIVGFAIMLCITLFIAH</sequence>
<feature type="transmembrane region" description="Helical" evidence="6">
    <location>
        <begin position="44"/>
        <end position="65"/>
    </location>
</feature>
<organism evidence="7 8">
    <name type="scientific">Dinothrombium tinctorium</name>
    <dbReference type="NCBI Taxonomy" id="1965070"/>
    <lineage>
        <taxon>Eukaryota</taxon>
        <taxon>Metazoa</taxon>
        <taxon>Ecdysozoa</taxon>
        <taxon>Arthropoda</taxon>
        <taxon>Chelicerata</taxon>
        <taxon>Arachnida</taxon>
        <taxon>Acari</taxon>
        <taxon>Acariformes</taxon>
        <taxon>Trombidiformes</taxon>
        <taxon>Prostigmata</taxon>
        <taxon>Anystina</taxon>
        <taxon>Parasitengona</taxon>
        <taxon>Trombidioidea</taxon>
        <taxon>Trombidiidae</taxon>
        <taxon>Dinothrombium</taxon>
    </lineage>
</organism>
<evidence type="ECO:0000256" key="3">
    <source>
        <dbReference type="ARBA" id="ARBA00022989"/>
    </source>
</evidence>
<comment type="caution">
    <text evidence="7">The sequence shown here is derived from an EMBL/GenBank/DDBJ whole genome shotgun (WGS) entry which is preliminary data.</text>
</comment>
<name>A0A443RM27_9ACAR</name>
<keyword evidence="3 6" id="KW-1133">Transmembrane helix</keyword>
<evidence type="ECO:0000256" key="6">
    <source>
        <dbReference type="SAM" id="Phobius"/>
    </source>
</evidence>
<dbReference type="GO" id="GO:0005385">
    <property type="term" value="F:zinc ion transmembrane transporter activity"/>
    <property type="evidence" value="ECO:0007669"/>
    <property type="project" value="TreeGrafter"/>
</dbReference>
<proteinExistence type="predicted"/>
<comment type="subcellular location">
    <subcellularLocation>
        <location evidence="1">Membrane</location>
        <topology evidence="1">Multi-pass membrane protein</topology>
    </subcellularLocation>
</comment>
<dbReference type="Proteomes" id="UP000285301">
    <property type="component" value="Unassembled WGS sequence"/>
</dbReference>
<protein>
    <submittedName>
        <fullName evidence="7">Zinc transporter ZIP1-like protein</fullName>
    </submittedName>
</protein>
<dbReference type="InterPro" id="IPR003689">
    <property type="entry name" value="ZIP"/>
</dbReference>
<feature type="compositionally biased region" description="Basic and acidic residues" evidence="5">
    <location>
        <begin position="193"/>
        <end position="222"/>
    </location>
</feature>
<feature type="transmembrane region" description="Helical" evidence="6">
    <location>
        <begin position="71"/>
        <end position="94"/>
    </location>
</feature>
<keyword evidence="8" id="KW-1185">Reference proteome</keyword>
<feature type="transmembrane region" description="Helical" evidence="6">
    <location>
        <begin position="508"/>
        <end position="529"/>
    </location>
</feature>
<evidence type="ECO:0000256" key="4">
    <source>
        <dbReference type="ARBA" id="ARBA00023136"/>
    </source>
</evidence>